<dbReference type="SMART" id="SM00822">
    <property type="entry name" value="PKS_KR"/>
    <property type="match status" value="1"/>
</dbReference>
<evidence type="ECO:0000256" key="2">
    <source>
        <dbReference type="ARBA" id="ARBA00023002"/>
    </source>
</evidence>
<dbReference type="GO" id="GO:0016491">
    <property type="term" value="F:oxidoreductase activity"/>
    <property type="evidence" value="ECO:0007669"/>
    <property type="project" value="UniProtKB-KW"/>
</dbReference>
<dbReference type="PRINTS" id="PR00080">
    <property type="entry name" value="SDRFAMILY"/>
</dbReference>
<dbReference type="OrthoDB" id="4690547at2"/>
<dbReference type="PRINTS" id="PR00081">
    <property type="entry name" value="GDHRDH"/>
</dbReference>
<dbReference type="CDD" id="cd05233">
    <property type="entry name" value="SDR_c"/>
    <property type="match status" value="1"/>
</dbReference>
<dbReference type="InterPro" id="IPR057326">
    <property type="entry name" value="KR_dom"/>
</dbReference>
<dbReference type="PANTHER" id="PTHR44196:SF1">
    <property type="entry name" value="DEHYDROGENASE_REDUCTASE SDR FAMILY MEMBER 7B"/>
    <property type="match status" value="1"/>
</dbReference>
<evidence type="ECO:0000259" key="4">
    <source>
        <dbReference type="SMART" id="SM00822"/>
    </source>
</evidence>
<evidence type="ECO:0000313" key="6">
    <source>
        <dbReference type="Proteomes" id="UP000198677"/>
    </source>
</evidence>
<keyword evidence="2" id="KW-0560">Oxidoreductase</keyword>
<dbReference type="Gene3D" id="3.40.50.720">
    <property type="entry name" value="NAD(P)-binding Rossmann-like Domain"/>
    <property type="match status" value="1"/>
</dbReference>
<name>A0A1H7PD58_9NOCA</name>
<sequence length="274" mass="28501">MTAFDLRDLAGTTAVVTGAASGIGAAIARRAAGLGMRVVLADFDGDRLDEVANEIAATGAEALAVRCDVTDPDDLERLAAVTADRFGSVRLLVNNAGVDSTGRLWELSPERFERVLGVNVTGVFHGIRAFVPRMLAAGGPAHIVNTASIGAVTTVPTQAAYCASKHAALAMTECLAIELAAEQAPITVAALLPGPVHTAIYESAGSDGSAGAATRDRMEAFLRENGVTPDQAADTMFEGLAAGRFWIYTHPQRADDLLRLRADRLTGHLAPTAP</sequence>
<dbReference type="AlphaFoldDB" id="A0A1H7PD58"/>
<protein>
    <submittedName>
        <fullName evidence="5">Short-chain dehydrogenase</fullName>
    </submittedName>
</protein>
<gene>
    <name evidence="5" type="ORF">SAMN05444583_10813</name>
</gene>
<evidence type="ECO:0000313" key="5">
    <source>
        <dbReference type="EMBL" id="SEL33589.1"/>
    </source>
</evidence>
<feature type="domain" description="Ketoreductase" evidence="4">
    <location>
        <begin position="12"/>
        <end position="199"/>
    </location>
</feature>
<accession>A0A1H7PD58</accession>
<dbReference type="InterPro" id="IPR002347">
    <property type="entry name" value="SDR_fam"/>
</dbReference>
<dbReference type="InterPro" id="IPR036291">
    <property type="entry name" value="NAD(P)-bd_dom_sf"/>
</dbReference>
<proteinExistence type="inferred from homology"/>
<comment type="similarity">
    <text evidence="1 3">Belongs to the short-chain dehydrogenases/reductases (SDR) family.</text>
</comment>
<keyword evidence="6" id="KW-1185">Reference proteome</keyword>
<dbReference type="Proteomes" id="UP000198677">
    <property type="component" value="Unassembled WGS sequence"/>
</dbReference>
<dbReference type="PANTHER" id="PTHR44196">
    <property type="entry name" value="DEHYDROGENASE/REDUCTASE SDR FAMILY MEMBER 7B"/>
    <property type="match status" value="1"/>
</dbReference>
<dbReference type="RefSeq" id="WP_072754246.1">
    <property type="nucleotide sequence ID" value="NZ_FOAW01000008.1"/>
</dbReference>
<dbReference type="Pfam" id="PF00106">
    <property type="entry name" value="adh_short"/>
    <property type="match status" value="1"/>
</dbReference>
<dbReference type="GO" id="GO:0016020">
    <property type="term" value="C:membrane"/>
    <property type="evidence" value="ECO:0007669"/>
    <property type="project" value="TreeGrafter"/>
</dbReference>
<reference evidence="6" key="1">
    <citation type="submission" date="2016-10" db="EMBL/GenBank/DDBJ databases">
        <authorList>
            <person name="Varghese N."/>
            <person name="Submissions S."/>
        </authorList>
    </citation>
    <scope>NUCLEOTIDE SEQUENCE [LARGE SCALE GENOMIC DNA]</scope>
    <source>
        <strain evidence="6">DSM 44675</strain>
    </source>
</reference>
<dbReference type="FunFam" id="3.40.50.720:FF:000084">
    <property type="entry name" value="Short-chain dehydrogenase reductase"/>
    <property type="match status" value="1"/>
</dbReference>
<evidence type="ECO:0000256" key="1">
    <source>
        <dbReference type="ARBA" id="ARBA00006484"/>
    </source>
</evidence>
<dbReference type="EMBL" id="FOAW01000008">
    <property type="protein sequence ID" value="SEL33589.1"/>
    <property type="molecule type" value="Genomic_DNA"/>
</dbReference>
<organism evidence="5 6">
    <name type="scientific">Rhodococcus maanshanensis</name>
    <dbReference type="NCBI Taxonomy" id="183556"/>
    <lineage>
        <taxon>Bacteria</taxon>
        <taxon>Bacillati</taxon>
        <taxon>Actinomycetota</taxon>
        <taxon>Actinomycetes</taxon>
        <taxon>Mycobacteriales</taxon>
        <taxon>Nocardiaceae</taxon>
        <taxon>Rhodococcus</taxon>
    </lineage>
</organism>
<evidence type="ECO:0000256" key="3">
    <source>
        <dbReference type="RuleBase" id="RU000363"/>
    </source>
</evidence>
<dbReference type="PROSITE" id="PS00061">
    <property type="entry name" value="ADH_SHORT"/>
    <property type="match status" value="1"/>
</dbReference>
<dbReference type="InterPro" id="IPR020904">
    <property type="entry name" value="Sc_DH/Rdtase_CS"/>
</dbReference>
<dbReference type="SUPFAM" id="SSF51735">
    <property type="entry name" value="NAD(P)-binding Rossmann-fold domains"/>
    <property type="match status" value="1"/>
</dbReference>